<gene>
    <name evidence="1" type="ORF">ACFSJH_15295</name>
</gene>
<evidence type="ECO:0008006" key="3">
    <source>
        <dbReference type="Google" id="ProtNLM"/>
    </source>
</evidence>
<dbReference type="PROSITE" id="PS51257">
    <property type="entry name" value="PROKAR_LIPOPROTEIN"/>
    <property type="match status" value="1"/>
</dbReference>
<reference evidence="2" key="1">
    <citation type="journal article" date="2019" name="Int. J. Syst. Evol. Microbiol.">
        <title>The Global Catalogue of Microorganisms (GCM) 10K type strain sequencing project: providing services to taxonomists for standard genome sequencing and annotation.</title>
        <authorList>
            <consortium name="The Broad Institute Genomics Platform"/>
            <consortium name="The Broad Institute Genome Sequencing Center for Infectious Disease"/>
            <person name="Wu L."/>
            <person name="Ma J."/>
        </authorList>
    </citation>
    <scope>NUCLEOTIDE SEQUENCE [LARGE SCALE GENOMIC DNA]</scope>
    <source>
        <strain evidence="2">GH52</strain>
    </source>
</reference>
<evidence type="ECO:0000313" key="2">
    <source>
        <dbReference type="Proteomes" id="UP001597362"/>
    </source>
</evidence>
<comment type="caution">
    <text evidence="1">The sequence shown here is derived from an EMBL/GenBank/DDBJ whole genome shotgun (WGS) entry which is preliminary data.</text>
</comment>
<evidence type="ECO:0000313" key="1">
    <source>
        <dbReference type="EMBL" id="MFD2117095.1"/>
    </source>
</evidence>
<organism evidence="1 2">
    <name type="scientific">Paenibacillus yanchengensis</name>
    <dbReference type="NCBI Taxonomy" id="2035833"/>
    <lineage>
        <taxon>Bacteria</taxon>
        <taxon>Bacillati</taxon>
        <taxon>Bacillota</taxon>
        <taxon>Bacilli</taxon>
        <taxon>Bacillales</taxon>
        <taxon>Paenibacillaceae</taxon>
        <taxon>Paenibacillus</taxon>
    </lineage>
</organism>
<dbReference type="EMBL" id="JBHUHO010000033">
    <property type="protein sequence ID" value="MFD2117095.1"/>
    <property type="molecule type" value="Genomic_DNA"/>
</dbReference>
<dbReference type="RefSeq" id="WP_377773907.1">
    <property type="nucleotide sequence ID" value="NZ_JBHUHO010000033.1"/>
</dbReference>
<accession>A0ABW4YMY7</accession>
<keyword evidence="2" id="KW-1185">Reference proteome</keyword>
<proteinExistence type="predicted"/>
<dbReference type="Proteomes" id="UP001597362">
    <property type="component" value="Unassembled WGS sequence"/>
</dbReference>
<sequence length="364" mass="39755">MKRALQAISLMVALSLLLVGCGGAASKPLKDTLLAAAMKTAGAGSYVMDASFKIDKFDMTEGAIDSEELAVASEVAAVVKDAAIQAKAIYNKEAGRTDVDLQLVLPGFMNMSLNVPIIMNGDNIYFKAPQIPFLPLPPEVTDKYIALDLKQLAEQAGEPMPSIDIAAQQKLAQEIATAAMKHFDDKKYFTDVKLADAGLPEQVKANKVVKFSLNDSNYEETITVLLEKALPEIIDIILKNEDYLTMIGIEKAELENVKQQLTAEQAVIKAFFQNNLKINKVEVVSAIDKDYLVHQVTNFDVEIKDEESGETIALALTASVNYTDVDKKPAFTQEIPTETVPFDQLLGGMMMDPSLFLEDEAVVE</sequence>
<name>A0ABW4YMY7_9BACL</name>
<protein>
    <recommendedName>
        <fullName evidence="3">Lipoprotein</fullName>
    </recommendedName>
</protein>